<keyword evidence="2" id="KW-1185">Reference proteome</keyword>
<dbReference type="Proteomes" id="UP000789405">
    <property type="component" value="Unassembled WGS sequence"/>
</dbReference>
<sequence length="230" mass="26483">VSKGAKSVIPECIMSIEPKDNKFFDLFDTITLGQYDDKEVKVFIRRVTSEGWREVDNGLNRDLKILEILGFMQVKFCLITVTNLDTPGSTQNKLDAFSIIMRNSREPLLPQRSTENNNHNQLYNEIIELFKAYNVGWTNGLHESIEKTFIIRLASALCQPWASNNRWSQVIPAILYLIEVLKKYSDYLITTNASMNELHHSNESARSPENNNTMYHANACEPCELKDEYI</sequence>
<dbReference type="AlphaFoldDB" id="A0A9N9J778"/>
<dbReference type="EMBL" id="CAJVPY010018717">
    <property type="protein sequence ID" value="CAG8768268.1"/>
    <property type="molecule type" value="Genomic_DNA"/>
</dbReference>
<name>A0A9N9J778_9GLOM</name>
<reference evidence="1" key="1">
    <citation type="submission" date="2021-06" db="EMBL/GenBank/DDBJ databases">
        <authorList>
            <person name="Kallberg Y."/>
            <person name="Tangrot J."/>
            <person name="Rosling A."/>
        </authorList>
    </citation>
    <scope>NUCLEOTIDE SEQUENCE</scope>
    <source>
        <strain evidence="1">MA453B</strain>
    </source>
</reference>
<evidence type="ECO:0000313" key="2">
    <source>
        <dbReference type="Proteomes" id="UP000789405"/>
    </source>
</evidence>
<comment type="caution">
    <text evidence="1">The sequence shown here is derived from an EMBL/GenBank/DDBJ whole genome shotgun (WGS) entry which is preliminary data.</text>
</comment>
<evidence type="ECO:0000313" key="1">
    <source>
        <dbReference type="EMBL" id="CAG8768268.1"/>
    </source>
</evidence>
<feature type="non-terminal residue" evidence="1">
    <location>
        <position position="230"/>
    </location>
</feature>
<gene>
    <name evidence="1" type="ORF">DERYTH_LOCUS18438</name>
</gene>
<dbReference type="OrthoDB" id="2310625at2759"/>
<proteinExistence type="predicted"/>
<protein>
    <submittedName>
        <fullName evidence="1">4076_t:CDS:1</fullName>
    </submittedName>
</protein>
<organism evidence="1 2">
    <name type="scientific">Dentiscutata erythropus</name>
    <dbReference type="NCBI Taxonomy" id="1348616"/>
    <lineage>
        <taxon>Eukaryota</taxon>
        <taxon>Fungi</taxon>
        <taxon>Fungi incertae sedis</taxon>
        <taxon>Mucoromycota</taxon>
        <taxon>Glomeromycotina</taxon>
        <taxon>Glomeromycetes</taxon>
        <taxon>Diversisporales</taxon>
        <taxon>Gigasporaceae</taxon>
        <taxon>Dentiscutata</taxon>
    </lineage>
</organism>
<accession>A0A9N9J778</accession>